<dbReference type="AlphaFoldDB" id="A0A820N550"/>
<proteinExistence type="predicted"/>
<protein>
    <submittedName>
        <fullName evidence="1">Uncharacterized protein</fullName>
    </submittedName>
</protein>
<accession>A0A820N550</accession>
<evidence type="ECO:0000313" key="1">
    <source>
        <dbReference type="EMBL" id="CAF4385098.1"/>
    </source>
</evidence>
<sequence>MSNSDANNLHLTNASTMSSSLSTFDSTLMSPPPTDIIFSTSITPISTTPRRIVKAKRSF</sequence>
<evidence type="ECO:0000313" key="2">
    <source>
        <dbReference type="Proteomes" id="UP000663836"/>
    </source>
</evidence>
<reference evidence="1" key="1">
    <citation type="submission" date="2021-02" db="EMBL/GenBank/DDBJ databases">
        <authorList>
            <person name="Nowell W R."/>
        </authorList>
    </citation>
    <scope>NUCLEOTIDE SEQUENCE</scope>
</reference>
<name>A0A820N550_9BILA</name>
<dbReference type="Proteomes" id="UP000663836">
    <property type="component" value="Unassembled WGS sequence"/>
</dbReference>
<comment type="caution">
    <text evidence="1">The sequence shown here is derived from an EMBL/GenBank/DDBJ whole genome shotgun (WGS) entry which is preliminary data.</text>
</comment>
<organism evidence="1 2">
    <name type="scientific">Rotaria sordida</name>
    <dbReference type="NCBI Taxonomy" id="392033"/>
    <lineage>
        <taxon>Eukaryota</taxon>
        <taxon>Metazoa</taxon>
        <taxon>Spiralia</taxon>
        <taxon>Gnathifera</taxon>
        <taxon>Rotifera</taxon>
        <taxon>Eurotatoria</taxon>
        <taxon>Bdelloidea</taxon>
        <taxon>Philodinida</taxon>
        <taxon>Philodinidae</taxon>
        <taxon>Rotaria</taxon>
    </lineage>
</organism>
<feature type="non-terminal residue" evidence="1">
    <location>
        <position position="59"/>
    </location>
</feature>
<gene>
    <name evidence="1" type="ORF">JBS370_LOCUS42978</name>
</gene>
<dbReference type="EMBL" id="CAJOBD010061732">
    <property type="protein sequence ID" value="CAF4385098.1"/>
    <property type="molecule type" value="Genomic_DNA"/>
</dbReference>